<dbReference type="CDD" id="cd09272">
    <property type="entry name" value="RNase_HI_RT_Ty1"/>
    <property type="match status" value="1"/>
</dbReference>
<accession>A0ABQ5A702</accession>
<keyword evidence="3" id="KW-1185">Reference proteome</keyword>
<evidence type="ECO:0000259" key="1">
    <source>
        <dbReference type="Pfam" id="PF07727"/>
    </source>
</evidence>
<organism evidence="2 3">
    <name type="scientific">Tanacetum coccineum</name>
    <dbReference type="NCBI Taxonomy" id="301880"/>
    <lineage>
        <taxon>Eukaryota</taxon>
        <taxon>Viridiplantae</taxon>
        <taxon>Streptophyta</taxon>
        <taxon>Embryophyta</taxon>
        <taxon>Tracheophyta</taxon>
        <taxon>Spermatophyta</taxon>
        <taxon>Magnoliopsida</taxon>
        <taxon>eudicotyledons</taxon>
        <taxon>Gunneridae</taxon>
        <taxon>Pentapetalae</taxon>
        <taxon>asterids</taxon>
        <taxon>campanulids</taxon>
        <taxon>Asterales</taxon>
        <taxon>Asteraceae</taxon>
        <taxon>Asteroideae</taxon>
        <taxon>Anthemideae</taxon>
        <taxon>Anthemidinae</taxon>
        <taxon>Tanacetum</taxon>
    </lineage>
</organism>
<dbReference type="SUPFAM" id="SSF56672">
    <property type="entry name" value="DNA/RNA polymerases"/>
    <property type="match status" value="1"/>
</dbReference>
<dbReference type="Pfam" id="PF07727">
    <property type="entry name" value="RVT_2"/>
    <property type="match status" value="2"/>
</dbReference>
<dbReference type="Proteomes" id="UP001151760">
    <property type="component" value="Unassembled WGS sequence"/>
</dbReference>
<dbReference type="InterPro" id="IPR013103">
    <property type="entry name" value="RVT_2"/>
</dbReference>
<dbReference type="EMBL" id="BQNB010012015">
    <property type="protein sequence ID" value="GJS98087.1"/>
    <property type="molecule type" value="Genomic_DNA"/>
</dbReference>
<evidence type="ECO:0000313" key="2">
    <source>
        <dbReference type="EMBL" id="GJS98087.1"/>
    </source>
</evidence>
<sequence length="394" mass="45068">MKMKVDGPIDKFKARLVIQGFRQKEEIDYFDTYAPFARISTIRLLIALEATHNLVTHQTDVKTTFLNRDLEDKIYMKQQEGFVMLGKCVYCKFDESSKRVIICLYDDDMLIFGTDQNQVDKTKEFLSSNFSMNDMGEADVILGIRIQREKRVLRLHNLTTLRKFSKSLTVKVVVRTRPNIAYAIGKLSRFTSNPSNHHFSTPMETGIKLVRHMGKPVNQLEYSRAIGCLMYAMTSTRSDIAYAIGKLSRFTSNPSNHHCGGAISWASKKQTCITNSTMESEFVALTAARKETEWLRNLIYEIPLWPKPIYPISMHYDSVVTLAKAYSQIYNGNSRHLDHLTKGLAQDLVHKSAIGMGLKCKTKGTTYVSMKFRHFKKLGLDFLYAHEGYGHKAL</sequence>
<evidence type="ECO:0000313" key="3">
    <source>
        <dbReference type="Proteomes" id="UP001151760"/>
    </source>
</evidence>
<reference evidence="2" key="1">
    <citation type="journal article" date="2022" name="Int. J. Mol. Sci.">
        <title>Draft Genome of Tanacetum Coccineum: Genomic Comparison of Closely Related Tanacetum-Family Plants.</title>
        <authorList>
            <person name="Yamashiro T."/>
            <person name="Shiraishi A."/>
            <person name="Nakayama K."/>
            <person name="Satake H."/>
        </authorList>
    </citation>
    <scope>NUCLEOTIDE SEQUENCE</scope>
</reference>
<dbReference type="PANTHER" id="PTHR11439">
    <property type="entry name" value="GAG-POL-RELATED RETROTRANSPOSON"/>
    <property type="match status" value="1"/>
</dbReference>
<proteinExistence type="predicted"/>
<protein>
    <submittedName>
        <fullName evidence="2">Zinc finger, CCHC-type containing protein</fullName>
    </submittedName>
</protein>
<feature type="domain" description="Reverse transcriptase Ty1/copia-type" evidence="1">
    <location>
        <begin position="11"/>
        <end position="84"/>
    </location>
</feature>
<dbReference type="PANTHER" id="PTHR11439:SF521">
    <property type="entry name" value="RNA-DIRECTED DNA POLYMERASE"/>
    <property type="match status" value="1"/>
</dbReference>
<dbReference type="InterPro" id="IPR043502">
    <property type="entry name" value="DNA/RNA_pol_sf"/>
</dbReference>
<reference evidence="2" key="2">
    <citation type="submission" date="2022-01" db="EMBL/GenBank/DDBJ databases">
        <authorList>
            <person name="Yamashiro T."/>
            <person name="Shiraishi A."/>
            <person name="Satake H."/>
            <person name="Nakayama K."/>
        </authorList>
    </citation>
    <scope>NUCLEOTIDE SEQUENCE</scope>
</reference>
<comment type="caution">
    <text evidence="2">The sequence shown here is derived from an EMBL/GenBank/DDBJ whole genome shotgun (WGS) entry which is preliminary data.</text>
</comment>
<name>A0ABQ5A702_9ASTR</name>
<feature type="domain" description="Reverse transcriptase Ty1/copia-type" evidence="1">
    <location>
        <begin position="88"/>
        <end position="159"/>
    </location>
</feature>
<gene>
    <name evidence="2" type="ORF">Tco_0819257</name>
</gene>